<dbReference type="SUPFAM" id="SSF111038">
    <property type="entry name" value="YjbQ-like"/>
    <property type="match status" value="1"/>
</dbReference>
<organism evidence="2 3">
    <name type="scientific">Fraserbacteria sp. (strain RBG_16_55_9)</name>
    <dbReference type="NCBI Taxonomy" id="1817864"/>
    <lineage>
        <taxon>Bacteria</taxon>
        <taxon>Candidatus Fraseribacteriota</taxon>
    </lineage>
</organism>
<evidence type="ECO:0008006" key="4">
    <source>
        <dbReference type="Google" id="ProtNLM"/>
    </source>
</evidence>
<name>A0A1F5UQ74_FRAXR</name>
<dbReference type="PIRSF" id="PIRSF004681">
    <property type="entry name" value="UCP004681"/>
    <property type="match status" value="1"/>
</dbReference>
<accession>A0A1F5UQ74</accession>
<reference evidence="2 3" key="1">
    <citation type="journal article" date="2016" name="Nat. Commun.">
        <title>Thousands of microbial genomes shed light on interconnected biogeochemical processes in an aquifer system.</title>
        <authorList>
            <person name="Anantharaman K."/>
            <person name="Brown C.T."/>
            <person name="Hug L.A."/>
            <person name="Sharon I."/>
            <person name="Castelle C.J."/>
            <person name="Probst A.J."/>
            <person name="Thomas B.C."/>
            <person name="Singh A."/>
            <person name="Wilkins M.J."/>
            <person name="Karaoz U."/>
            <person name="Brodie E.L."/>
            <person name="Williams K.H."/>
            <person name="Hubbard S.S."/>
            <person name="Banfield J.F."/>
        </authorList>
    </citation>
    <scope>NUCLEOTIDE SEQUENCE [LARGE SCALE GENOMIC DNA]</scope>
    <source>
        <strain evidence="3">RBG_16_55_9</strain>
    </source>
</reference>
<dbReference type="InterPro" id="IPR001602">
    <property type="entry name" value="UPF0047_YjbQ-like"/>
</dbReference>
<dbReference type="Pfam" id="PF01894">
    <property type="entry name" value="YjbQ"/>
    <property type="match status" value="1"/>
</dbReference>
<dbReference type="PANTHER" id="PTHR30615:SF8">
    <property type="entry name" value="UPF0047 PROTEIN C4A8.02C"/>
    <property type="match status" value="1"/>
</dbReference>
<dbReference type="STRING" id="1817864.A2Z21_10575"/>
<evidence type="ECO:0000313" key="3">
    <source>
        <dbReference type="Proteomes" id="UP000179157"/>
    </source>
</evidence>
<comment type="similarity">
    <text evidence="1">Belongs to the UPF0047 family.</text>
</comment>
<dbReference type="AlphaFoldDB" id="A0A1F5UQ74"/>
<dbReference type="Proteomes" id="UP000179157">
    <property type="component" value="Unassembled WGS sequence"/>
</dbReference>
<dbReference type="NCBIfam" id="TIGR00149">
    <property type="entry name" value="TIGR00149_YjbQ"/>
    <property type="match status" value="1"/>
</dbReference>
<dbReference type="Gene3D" id="2.60.120.460">
    <property type="entry name" value="YjbQ-like"/>
    <property type="match status" value="1"/>
</dbReference>
<dbReference type="PROSITE" id="PS01314">
    <property type="entry name" value="UPF0047"/>
    <property type="match status" value="1"/>
</dbReference>
<dbReference type="EMBL" id="MFGX01000106">
    <property type="protein sequence ID" value="OGF53303.1"/>
    <property type="molecule type" value="Genomic_DNA"/>
</dbReference>
<evidence type="ECO:0000313" key="2">
    <source>
        <dbReference type="EMBL" id="OGF53303.1"/>
    </source>
</evidence>
<proteinExistence type="inferred from homology"/>
<evidence type="ECO:0000256" key="1">
    <source>
        <dbReference type="ARBA" id="ARBA00005534"/>
    </source>
</evidence>
<protein>
    <recommendedName>
        <fullName evidence="4">Secondary thiamine-phosphate synthase enzyme</fullName>
    </recommendedName>
</protein>
<dbReference type="PANTHER" id="PTHR30615">
    <property type="entry name" value="UNCHARACTERIZED PROTEIN YJBQ-RELATED"/>
    <property type="match status" value="1"/>
</dbReference>
<comment type="caution">
    <text evidence="2">The sequence shown here is derived from an EMBL/GenBank/DDBJ whole genome shotgun (WGS) entry which is preliminary data.</text>
</comment>
<gene>
    <name evidence="2" type="ORF">A2Z21_10575</name>
</gene>
<sequence length="134" mass="14973">MKKITVKTHHERELLDITAQVEKAIREFGPITGACMLYVPHTTAAITINENADPAVKEDILNSLTHLVPRSLEYRHVEGNAHAHIQCSLIGHSVCVPVEEGRLRLGTWQGILFCEFDGSRNREVWVIPLAQEAA</sequence>
<dbReference type="InterPro" id="IPR035917">
    <property type="entry name" value="YjbQ-like_sf"/>
</dbReference>